<gene>
    <name evidence="2" type="ORF">COW36_16915</name>
</gene>
<keyword evidence="1" id="KW-0472">Membrane</keyword>
<feature type="transmembrane region" description="Helical" evidence="1">
    <location>
        <begin position="20"/>
        <end position="43"/>
    </location>
</feature>
<keyword evidence="1" id="KW-0812">Transmembrane</keyword>
<organism evidence="2 3">
    <name type="scientific">bacterium (Candidatus Blackallbacteria) CG17_big_fil_post_rev_8_21_14_2_50_48_46</name>
    <dbReference type="NCBI Taxonomy" id="2014261"/>
    <lineage>
        <taxon>Bacteria</taxon>
        <taxon>Candidatus Blackallbacteria</taxon>
    </lineage>
</organism>
<reference evidence="2 3" key="1">
    <citation type="submission" date="2017-09" db="EMBL/GenBank/DDBJ databases">
        <title>Depth-based differentiation of microbial function through sediment-hosted aquifers and enrichment of novel symbionts in the deep terrestrial subsurface.</title>
        <authorList>
            <person name="Probst A.J."/>
            <person name="Ladd B."/>
            <person name="Jarett J.K."/>
            <person name="Geller-Mcgrath D.E."/>
            <person name="Sieber C.M."/>
            <person name="Emerson J.B."/>
            <person name="Anantharaman K."/>
            <person name="Thomas B.C."/>
            <person name="Malmstrom R."/>
            <person name="Stieglmeier M."/>
            <person name="Klingl A."/>
            <person name="Woyke T."/>
            <person name="Ryan C.M."/>
            <person name="Banfield J.F."/>
        </authorList>
    </citation>
    <scope>NUCLEOTIDE SEQUENCE [LARGE SCALE GENOMIC DNA]</scope>
    <source>
        <strain evidence="2">CG17_big_fil_post_rev_8_21_14_2_50_48_46</strain>
    </source>
</reference>
<comment type="caution">
    <text evidence="2">The sequence shown here is derived from an EMBL/GenBank/DDBJ whole genome shotgun (WGS) entry which is preliminary data.</text>
</comment>
<proteinExistence type="predicted"/>
<sequence length="213" mass="24404">MEIESEVQENAEFKRAYRLILGIFGIGMSGLLIAGFAAAIYFVDKHDRKFQTVQKMQQRKHVVRHDPLVNAETLQFEIPYLHGGDPRTLRYIADLATKKSGEVKGGFQIKGLYRSQNVQIPTALTLSCDKICTLKFSVPARLALLPWYNGEKMILPEREFQLETQGYFFQVKQSKLQSLRFGAETPAPFDLSLNLRKNYHETYLDAQGKKIPF</sequence>
<dbReference type="EMBL" id="PFFQ01000052">
    <property type="protein sequence ID" value="PIW15485.1"/>
    <property type="molecule type" value="Genomic_DNA"/>
</dbReference>
<dbReference type="AlphaFoldDB" id="A0A2M7G184"/>
<evidence type="ECO:0000256" key="1">
    <source>
        <dbReference type="SAM" id="Phobius"/>
    </source>
</evidence>
<keyword evidence="1" id="KW-1133">Transmembrane helix</keyword>
<accession>A0A2M7G184</accession>
<protein>
    <submittedName>
        <fullName evidence="2">Uncharacterized protein</fullName>
    </submittedName>
</protein>
<evidence type="ECO:0000313" key="3">
    <source>
        <dbReference type="Proteomes" id="UP000231019"/>
    </source>
</evidence>
<dbReference type="Proteomes" id="UP000231019">
    <property type="component" value="Unassembled WGS sequence"/>
</dbReference>
<evidence type="ECO:0000313" key="2">
    <source>
        <dbReference type="EMBL" id="PIW15485.1"/>
    </source>
</evidence>
<name>A0A2M7G184_9BACT</name>